<evidence type="ECO:0000313" key="9">
    <source>
        <dbReference type="EMBL" id="SDE42722.1"/>
    </source>
</evidence>
<evidence type="ECO:0000256" key="7">
    <source>
        <dbReference type="SAM" id="MobiDB-lite"/>
    </source>
</evidence>
<organism evidence="9 10">
    <name type="scientific">Auraticoccus monumenti</name>
    <dbReference type="NCBI Taxonomy" id="675864"/>
    <lineage>
        <taxon>Bacteria</taxon>
        <taxon>Bacillati</taxon>
        <taxon>Actinomycetota</taxon>
        <taxon>Actinomycetes</taxon>
        <taxon>Propionibacteriales</taxon>
        <taxon>Propionibacteriaceae</taxon>
        <taxon>Auraticoccus</taxon>
    </lineage>
</organism>
<evidence type="ECO:0000256" key="5">
    <source>
        <dbReference type="ARBA" id="ARBA00023235"/>
    </source>
</evidence>
<evidence type="ECO:0000313" key="10">
    <source>
        <dbReference type="Proteomes" id="UP000198546"/>
    </source>
</evidence>
<evidence type="ECO:0000256" key="4">
    <source>
        <dbReference type="ARBA" id="ARBA00023110"/>
    </source>
</evidence>
<dbReference type="AlphaFoldDB" id="A0A1G7CTN1"/>
<dbReference type="EMBL" id="LT629688">
    <property type="protein sequence ID" value="SDE42722.1"/>
    <property type="molecule type" value="Genomic_DNA"/>
</dbReference>
<dbReference type="PANTHER" id="PTHR43811">
    <property type="entry name" value="FKBP-TYPE PEPTIDYL-PROLYL CIS-TRANS ISOMERASE FKPA"/>
    <property type="match status" value="1"/>
</dbReference>
<proteinExistence type="inferred from homology"/>
<keyword evidence="10" id="KW-1185">Reference proteome</keyword>
<feature type="region of interest" description="Disordered" evidence="7">
    <location>
        <begin position="223"/>
        <end position="252"/>
    </location>
</feature>
<evidence type="ECO:0000256" key="3">
    <source>
        <dbReference type="ARBA" id="ARBA00013194"/>
    </source>
</evidence>
<comment type="similarity">
    <text evidence="2">Belongs to the FKBP-type PPIase family.</text>
</comment>
<sequence length="363" mass="37564">MPRTSPTPPRPLTAPRPRSAARGRLARAAAVSALLPLLALTACGTEEPEAVPSPDPSESATAAPSESASPSASASPSPTPEPVEPSDDLDAITVTGDFGEAPEVEVDAPWAVDQTRTKVLSEGDGTALTTESTAEVNYYGVNARTGEVFDQSFERGQTAVFPLNQVVPGFSKGLDGQKVGSRVLIAMPGEDGYDSSGGNPQAGIELGDTLIFVVDVVATQLEGPEGEEVEPREGLPTVSGPVDEPTVEVPDTEPPAELVVQPLIEGEGQEVTATDVITVDYQGVVWDGGEVVQNSFAAEPETGPLSSLIPGWQEGLVGQKVGSRVLLVVPPEKAFPDGNPTPSIAPGQTMVYVVDILFAQPGQ</sequence>
<evidence type="ECO:0000259" key="8">
    <source>
        <dbReference type="PROSITE" id="PS50059"/>
    </source>
</evidence>
<dbReference type="Proteomes" id="UP000198546">
    <property type="component" value="Chromosome i"/>
</dbReference>
<keyword evidence="5 6" id="KW-0413">Isomerase</keyword>
<dbReference type="STRING" id="675864.SAMN04489747_3376"/>
<comment type="catalytic activity">
    <reaction evidence="1 6">
        <text>[protein]-peptidylproline (omega=180) = [protein]-peptidylproline (omega=0)</text>
        <dbReference type="Rhea" id="RHEA:16237"/>
        <dbReference type="Rhea" id="RHEA-COMP:10747"/>
        <dbReference type="Rhea" id="RHEA-COMP:10748"/>
        <dbReference type="ChEBI" id="CHEBI:83833"/>
        <dbReference type="ChEBI" id="CHEBI:83834"/>
        <dbReference type="EC" id="5.2.1.8"/>
    </reaction>
</comment>
<dbReference type="PANTHER" id="PTHR43811:SF19">
    <property type="entry name" value="39 KDA FK506-BINDING NUCLEAR PROTEIN"/>
    <property type="match status" value="1"/>
</dbReference>
<dbReference type="Gene3D" id="3.10.50.40">
    <property type="match status" value="2"/>
</dbReference>
<feature type="domain" description="PPIase FKBP-type" evidence="8">
    <location>
        <begin position="274"/>
        <end position="360"/>
    </location>
</feature>
<feature type="region of interest" description="Disordered" evidence="7">
    <location>
        <begin position="46"/>
        <end position="93"/>
    </location>
</feature>
<feature type="domain" description="PPIase FKBP-type" evidence="8">
    <location>
        <begin position="131"/>
        <end position="220"/>
    </location>
</feature>
<dbReference type="PROSITE" id="PS50059">
    <property type="entry name" value="FKBP_PPIASE"/>
    <property type="match status" value="2"/>
</dbReference>
<dbReference type="InterPro" id="IPR001179">
    <property type="entry name" value="PPIase_FKBP_dom"/>
</dbReference>
<feature type="compositionally biased region" description="Low complexity" evidence="7">
    <location>
        <begin position="56"/>
        <end position="76"/>
    </location>
</feature>
<evidence type="ECO:0000256" key="6">
    <source>
        <dbReference type="PROSITE-ProRule" id="PRU00277"/>
    </source>
</evidence>
<dbReference type="EC" id="5.2.1.8" evidence="3 6"/>
<protein>
    <recommendedName>
        <fullName evidence="3 6">peptidylprolyl isomerase</fullName>
        <ecNumber evidence="3 6">5.2.1.8</ecNumber>
    </recommendedName>
</protein>
<evidence type="ECO:0000256" key="2">
    <source>
        <dbReference type="ARBA" id="ARBA00006577"/>
    </source>
</evidence>
<dbReference type="SUPFAM" id="SSF54534">
    <property type="entry name" value="FKBP-like"/>
    <property type="match status" value="2"/>
</dbReference>
<name>A0A1G7CTN1_9ACTN</name>
<dbReference type="Pfam" id="PF00254">
    <property type="entry name" value="FKBP_C"/>
    <property type="match status" value="2"/>
</dbReference>
<evidence type="ECO:0000256" key="1">
    <source>
        <dbReference type="ARBA" id="ARBA00000971"/>
    </source>
</evidence>
<gene>
    <name evidence="9" type="ORF">SAMN04489747_3376</name>
</gene>
<feature type="compositionally biased region" description="Pro residues" evidence="7">
    <location>
        <begin position="1"/>
        <end position="14"/>
    </location>
</feature>
<reference evidence="9 10" key="1">
    <citation type="submission" date="2016-10" db="EMBL/GenBank/DDBJ databases">
        <authorList>
            <person name="de Groot N.N."/>
        </authorList>
    </citation>
    <scope>NUCLEOTIDE SEQUENCE [LARGE SCALE GENOMIC DNA]</scope>
    <source>
        <strain evidence="9 10">MON 2.2</strain>
    </source>
</reference>
<dbReference type="InterPro" id="IPR046357">
    <property type="entry name" value="PPIase_dom_sf"/>
</dbReference>
<accession>A0A1G7CTN1</accession>
<keyword evidence="4 6" id="KW-0697">Rotamase</keyword>
<feature type="region of interest" description="Disordered" evidence="7">
    <location>
        <begin position="1"/>
        <end position="25"/>
    </location>
</feature>
<dbReference type="RefSeq" id="WP_231946366.1">
    <property type="nucleotide sequence ID" value="NZ_LT629688.1"/>
</dbReference>
<dbReference type="GO" id="GO:0003755">
    <property type="term" value="F:peptidyl-prolyl cis-trans isomerase activity"/>
    <property type="evidence" value="ECO:0007669"/>
    <property type="project" value="UniProtKB-KW"/>
</dbReference>